<feature type="transmembrane region" description="Helical" evidence="1">
    <location>
        <begin position="533"/>
        <end position="552"/>
    </location>
</feature>
<dbReference type="OrthoDB" id="9780269at2"/>
<keyword evidence="2" id="KW-0378">Hydrolase</keyword>
<keyword evidence="1" id="KW-0812">Transmembrane</keyword>
<sequence length="624" mass="69219">MGSKRNLAKIWLCIALALCLISMIASNLLLTSGKKVKINDLNIAIPSGETIRVYEYRPDTATKNNPAPAVVFSHGNDSTLQTHQDYALELARRGFVVFALDITSAGHSSQVQDASTIGFGMYDLVNYVYYNLDYINNKKIGIAGYSKGGNNVYDTMIAYGKEQAQAPDKYIQRVNSALMIDPKFGTTENFATGINVGFACGTHDPYSRISFKPVDGYIPGDLTVKAEMKQFVNDGVPGTFSEADMGNPDVKVKLGTAYGSFEKGDARLVYNPEYSTHASGVFSKNSIRDFVDFFCKALGAPNYIDPSNQLSGWHKFFAAVGLLGIIIMIAPLTILLLGLKVFSPLNKNTGEPVVEFNSRVKRVYFILSGLILSFILPLTATKFGTGPSKFLSLNGHAGVSKFFLNSWQNNIVFWLFVNAVIVLAVFMAAYFIFYKKSGISLRDMGISASWRGALRTVLLAITVFSICYIVVCFADYTLKVDFRLQDLTFPVLTWKHLLECMHYAPFIIFFWCINSMNMNALNRIKGMKEWQNLLLCIGLNIVGIVVVLTIYYSKLFGTGVGLSTPFNWKYYTTMLLFVPIAISGTIINRVVYLKTKNVFVGPVIFGTIATIFSTAVMMLPDYLY</sequence>
<comment type="caution">
    <text evidence="2">The sequence shown here is derived from an EMBL/GenBank/DDBJ whole genome shotgun (WGS) entry which is preliminary data.</text>
</comment>
<keyword evidence="1" id="KW-0472">Membrane</keyword>
<feature type="transmembrane region" description="Helical" evidence="1">
    <location>
        <begin position="316"/>
        <end position="342"/>
    </location>
</feature>
<dbReference type="GO" id="GO:0016787">
    <property type="term" value="F:hydrolase activity"/>
    <property type="evidence" value="ECO:0007669"/>
    <property type="project" value="UniProtKB-KW"/>
</dbReference>
<feature type="transmembrane region" description="Helical" evidence="1">
    <location>
        <begin position="453"/>
        <end position="476"/>
    </location>
</feature>
<proteinExistence type="predicted"/>
<gene>
    <name evidence="2" type="ORF">DFR58_1552</name>
</gene>
<feature type="transmembrane region" description="Helical" evidence="1">
    <location>
        <begin position="598"/>
        <end position="619"/>
    </location>
</feature>
<reference evidence="2 3" key="1">
    <citation type="submission" date="2018-07" db="EMBL/GenBank/DDBJ databases">
        <title>Genomic Encyclopedia of Type Strains, Phase IV (KMG-IV): sequencing the most valuable type-strain genomes for metagenomic binning, comparative biology and taxonomic classification.</title>
        <authorList>
            <person name="Goeker M."/>
        </authorList>
    </citation>
    <scope>NUCLEOTIDE SEQUENCE [LARGE SCALE GENOMIC DNA]</scope>
    <source>
        <strain evidence="2 3">DSM 27016</strain>
    </source>
</reference>
<evidence type="ECO:0000256" key="1">
    <source>
        <dbReference type="SAM" id="Phobius"/>
    </source>
</evidence>
<dbReference type="InterPro" id="IPR029058">
    <property type="entry name" value="AB_hydrolase_fold"/>
</dbReference>
<accession>A0A369ADD2</accession>
<evidence type="ECO:0000313" key="3">
    <source>
        <dbReference type="Proteomes" id="UP000253034"/>
    </source>
</evidence>
<evidence type="ECO:0000313" key="2">
    <source>
        <dbReference type="EMBL" id="RCX07349.1"/>
    </source>
</evidence>
<keyword evidence="3" id="KW-1185">Reference proteome</keyword>
<dbReference type="Gene3D" id="3.40.50.1820">
    <property type="entry name" value="alpha/beta hydrolase"/>
    <property type="match status" value="1"/>
</dbReference>
<feature type="transmembrane region" description="Helical" evidence="1">
    <location>
        <begin position="363"/>
        <end position="380"/>
    </location>
</feature>
<protein>
    <submittedName>
        <fullName evidence="2">Alpha/beta hydrolase family protein DUF1100</fullName>
    </submittedName>
</protein>
<dbReference type="Proteomes" id="UP000253034">
    <property type="component" value="Unassembled WGS sequence"/>
</dbReference>
<name>A0A369ADD2_9FIRM</name>
<dbReference type="AlphaFoldDB" id="A0A369ADD2"/>
<feature type="transmembrane region" description="Helical" evidence="1">
    <location>
        <begin position="572"/>
        <end position="591"/>
    </location>
</feature>
<dbReference type="SUPFAM" id="SSF53474">
    <property type="entry name" value="alpha/beta-Hydrolases"/>
    <property type="match status" value="1"/>
</dbReference>
<feature type="transmembrane region" description="Helical" evidence="1">
    <location>
        <begin position="411"/>
        <end position="433"/>
    </location>
</feature>
<feature type="transmembrane region" description="Helical" evidence="1">
    <location>
        <begin position="496"/>
        <end position="513"/>
    </location>
</feature>
<dbReference type="RefSeq" id="WP_114300457.1">
    <property type="nucleotide sequence ID" value="NZ_QPJT01000055.1"/>
</dbReference>
<organism evidence="2 3">
    <name type="scientific">Anaerobacterium chartisolvens</name>
    <dbReference type="NCBI Taxonomy" id="1297424"/>
    <lineage>
        <taxon>Bacteria</taxon>
        <taxon>Bacillati</taxon>
        <taxon>Bacillota</taxon>
        <taxon>Clostridia</taxon>
        <taxon>Eubacteriales</taxon>
        <taxon>Oscillospiraceae</taxon>
        <taxon>Anaerobacterium</taxon>
    </lineage>
</organism>
<keyword evidence="1" id="KW-1133">Transmembrane helix</keyword>
<dbReference type="EMBL" id="QPJT01000055">
    <property type="protein sequence ID" value="RCX07349.1"/>
    <property type="molecule type" value="Genomic_DNA"/>
</dbReference>